<name>A0ABW5KQP0_9FLAO</name>
<gene>
    <name evidence="2" type="ORF">ACFSQP_02220</name>
</gene>
<accession>A0ABW5KQP0</accession>
<keyword evidence="3" id="KW-1185">Reference proteome</keyword>
<evidence type="ECO:0000313" key="3">
    <source>
        <dbReference type="Proteomes" id="UP001597472"/>
    </source>
</evidence>
<dbReference type="Proteomes" id="UP001597472">
    <property type="component" value="Unassembled WGS sequence"/>
</dbReference>
<keyword evidence="1" id="KW-1133">Transmembrane helix</keyword>
<reference evidence="3" key="1">
    <citation type="journal article" date="2019" name="Int. J. Syst. Evol. Microbiol.">
        <title>The Global Catalogue of Microorganisms (GCM) 10K type strain sequencing project: providing services to taxonomists for standard genome sequencing and annotation.</title>
        <authorList>
            <consortium name="The Broad Institute Genomics Platform"/>
            <consortium name="The Broad Institute Genome Sequencing Center for Infectious Disease"/>
            <person name="Wu L."/>
            <person name="Ma J."/>
        </authorList>
    </citation>
    <scope>NUCLEOTIDE SEQUENCE [LARGE SCALE GENOMIC DNA]</scope>
    <source>
        <strain evidence="3">KCTC 42587</strain>
    </source>
</reference>
<comment type="caution">
    <text evidence="2">The sequence shown here is derived from an EMBL/GenBank/DDBJ whole genome shotgun (WGS) entry which is preliminary data.</text>
</comment>
<keyword evidence="1" id="KW-0812">Transmembrane</keyword>
<protein>
    <recommendedName>
        <fullName evidence="4">Peptidase M23</fullName>
    </recommendedName>
</protein>
<feature type="transmembrane region" description="Helical" evidence="1">
    <location>
        <begin position="78"/>
        <end position="95"/>
    </location>
</feature>
<evidence type="ECO:0008006" key="4">
    <source>
        <dbReference type="Google" id="ProtNLM"/>
    </source>
</evidence>
<proteinExistence type="predicted"/>
<evidence type="ECO:0000256" key="1">
    <source>
        <dbReference type="SAM" id="Phobius"/>
    </source>
</evidence>
<organism evidence="2 3">
    <name type="scientific">Bizionia sediminis</name>
    <dbReference type="NCBI Taxonomy" id="1737064"/>
    <lineage>
        <taxon>Bacteria</taxon>
        <taxon>Pseudomonadati</taxon>
        <taxon>Bacteroidota</taxon>
        <taxon>Flavobacteriia</taxon>
        <taxon>Flavobacteriales</taxon>
        <taxon>Flavobacteriaceae</taxon>
        <taxon>Bizionia</taxon>
    </lineage>
</organism>
<sequence length="166" mass="18651">MKKGKLHTIKNAGFKAPENYFKSFDVSFSAKKPYKPSKQSSGFKVPENYFETFKVPSPKTDPVTKNKAKVVSLFSKKAMLYAASVAAVIAVLLSIPNIQKSVTFSSIDTESIENYLLTSEFEFMELDNLIKDPATLERNIYSKTISDGSLESYLYSNLDVEDFNIE</sequence>
<evidence type="ECO:0000313" key="2">
    <source>
        <dbReference type="EMBL" id="MFD2550623.1"/>
    </source>
</evidence>
<dbReference type="RefSeq" id="WP_376891438.1">
    <property type="nucleotide sequence ID" value="NZ_JBHULS010000001.1"/>
</dbReference>
<dbReference type="EMBL" id="JBHULS010000001">
    <property type="protein sequence ID" value="MFD2550623.1"/>
    <property type="molecule type" value="Genomic_DNA"/>
</dbReference>
<keyword evidence="1" id="KW-0472">Membrane</keyword>